<dbReference type="AlphaFoldDB" id="A0A3D0KHF1"/>
<name>A0A3D0KHF1_9GAMM</name>
<dbReference type="EMBL" id="DOTR01000054">
    <property type="protein sequence ID" value="HCA02631.1"/>
    <property type="molecule type" value="Genomic_DNA"/>
</dbReference>
<accession>A0A3D0KHF1</accession>
<comment type="caution">
    <text evidence="3">The sequence shown here is derived from an EMBL/GenBank/DDBJ whole genome shotgun (WGS) entry which is preliminary data.</text>
</comment>
<evidence type="ECO:0000313" key="3">
    <source>
        <dbReference type="EMBL" id="HCA02631.1"/>
    </source>
</evidence>
<feature type="region of interest" description="Disordered" evidence="1">
    <location>
        <begin position="20"/>
        <end position="107"/>
    </location>
</feature>
<feature type="signal peptide" evidence="2">
    <location>
        <begin position="1"/>
        <end position="24"/>
    </location>
</feature>
<evidence type="ECO:0000256" key="2">
    <source>
        <dbReference type="SAM" id="SignalP"/>
    </source>
</evidence>
<keyword evidence="2" id="KW-0732">Signal</keyword>
<organism evidence="3">
    <name type="scientific">Halomonas campaniensis</name>
    <dbReference type="NCBI Taxonomy" id="213554"/>
    <lineage>
        <taxon>Bacteria</taxon>
        <taxon>Pseudomonadati</taxon>
        <taxon>Pseudomonadota</taxon>
        <taxon>Gammaproteobacteria</taxon>
        <taxon>Oceanospirillales</taxon>
        <taxon>Halomonadaceae</taxon>
        <taxon>Halomonas</taxon>
    </lineage>
</organism>
<sequence length="107" mass="11221">MRFTPWVFSIAFCTSLLMAGQAQAETSDSDNTQHDALDDAALEEKYGIKAGAVQRDEPTSNDAEETSGDESNHADNAEDTQGGTGGTGSAEDATESGEGEQSNNDNE</sequence>
<feature type="compositionally biased region" description="Basic and acidic residues" evidence="1">
    <location>
        <begin position="31"/>
        <end position="47"/>
    </location>
</feature>
<evidence type="ECO:0000256" key="1">
    <source>
        <dbReference type="SAM" id="MobiDB-lite"/>
    </source>
</evidence>
<reference evidence="3" key="1">
    <citation type="journal article" date="2018" name="Nat. Biotechnol.">
        <title>A standardized bacterial taxonomy based on genome phylogeny substantially revises the tree of life.</title>
        <authorList>
            <person name="Parks D.H."/>
            <person name="Chuvochina M."/>
            <person name="Waite D.W."/>
            <person name="Rinke C."/>
            <person name="Skarshewski A."/>
            <person name="Chaumeil P.A."/>
            <person name="Hugenholtz P."/>
        </authorList>
    </citation>
    <scope>NUCLEOTIDE SEQUENCE [LARGE SCALE GENOMIC DNA]</scope>
    <source>
        <strain evidence="3">UBA11284</strain>
    </source>
</reference>
<protein>
    <submittedName>
        <fullName evidence="3">Uncharacterized protein</fullName>
    </submittedName>
</protein>
<feature type="chain" id="PRO_5017721838" evidence="2">
    <location>
        <begin position="25"/>
        <end position="107"/>
    </location>
</feature>
<proteinExistence type="predicted"/>
<gene>
    <name evidence="3" type="ORF">DEO68_10695</name>
</gene>